<dbReference type="NCBIfam" id="TIGR02985">
    <property type="entry name" value="Sig70_bacteroi1"/>
    <property type="match status" value="1"/>
</dbReference>
<evidence type="ECO:0000256" key="1">
    <source>
        <dbReference type="ARBA" id="ARBA00010641"/>
    </source>
</evidence>
<evidence type="ECO:0000259" key="5">
    <source>
        <dbReference type="Pfam" id="PF04542"/>
    </source>
</evidence>
<dbReference type="InterPro" id="IPR007627">
    <property type="entry name" value="RNA_pol_sigma70_r2"/>
</dbReference>
<feature type="domain" description="RNA polymerase sigma factor 70 region 4 type 2" evidence="6">
    <location>
        <begin position="125"/>
        <end position="170"/>
    </location>
</feature>
<comment type="similarity">
    <text evidence="1">Belongs to the sigma-70 factor family. ECF subfamily.</text>
</comment>
<dbReference type="NCBIfam" id="TIGR02937">
    <property type="entry name" value="sigma70-ECF"/>
    <property type="match status" value="1"/>
</dbReference>
<dbReference type="Gene3D" id="1.10.10.10">
    <property type="entry name" value="Winged helix-like DNA-binding domain superfamily/Winged helix DNA-binding domain"/>
    <property type="match status" value="1"/>
</dbReference>
<dbReference type="Pfam" id="PF08281">
    <property type="entry name" value="Sigma70_r4_2"/>
    <property type="match status" value="1"/>
</dbReference>
<dbReference type="Proteomes" id="UP001500954">
    <property type="component" value="Unassembled WGS sequence"/>
</dbReference>
<dbReference type="RefSeq" id="WP_345006713.1">
    <property type="nucleotide sequence ID" value="NZ_BAABCY010000070.1"/>
</dbReference>
<evidence type="ECO:0000313" key="8">
    <source>
        <dbReference type="Proteomes" id="UP001500954"/>
    </source>
</evidence>
<dbReference type="SUPFAM" id="SSF88659">
    <property type="entry name" value="Sigma3 and sigma4 domains of RNA polymerase sigma factors"/>
    <property type="match status" value="1"/>
</dbReference>
<dbReference type="InterPro" id="IPR013324">
    <property type="entry name" value="RNA_pol_sigma_r3/r4-like"/>
</dbReference>
<feature type="domain" description="RNA polymerase sigma-70 region 2" evidence="5">
    <location>
        <begin position="26"/>
        <end position="92"/>
    </location>
</feature>
<dbReference type="InterPro" id="IPR014327">
    <property type="entry name" value="RNA_pol_sigma70_bacteroid"/>
</dbReference>
<evidence type="ECO:0000256" key="3">
    <source>
        <dbReference type="ARBA" id="ARBA00023082"/>
    </source>
</evidence>
<keyword evidence="2" id="KW-0805">Transcription regulation</keyword>
<name>A0ABP6Y5P8_9FLAO</name>
<protein>
    <submittedName>
        <fullName evidence="7">RNA polymerase sigma-70 factor</fullName>
    </submittedName>
</protein>
<gene>
    <name evidence="7" type="ORF">GCM10022395_25970</name>
</gene>
<evidence type="ECO:0000256" key="4">
    <source>
        <dbReference type="ARBA" id="ARBA00023163"/>
    </source>
</evidence>
<dbReference type="Gene3D" id="1.10.1740.10">
    <property type="match status" value="1"/>
</dbReference>
<dbReference type="EMBL" id="BAABCY010000070">
    <property type="protein sequence ID" value="GAA3575770.1"/>
    <property type="molecule type" value="Genomic_DNA"/>
</dbReference>
<dbReference type="InterPro" id="IPR036388">
    <property type="entry name" value="WH-like_DNA-bd_sf"/>
</dbReference>
<proteinExistence type="inferred from homology"/>
<keyword evidence="4" id="KW-0804">Transcription</keyword>
<dbReference type="PANTHER" id="PTHR43133">
    <property type="entry name" value="RNA POLYMERASE ECF-TYPE SIGMA FACTO"/>
    <property type="match status" value="1"/>
</dbReference>
<reference evidence="8" key="1">
    <citation type="journal article" date="2019" name="Int. J. Syst. Evol. Microbiol.">
        <title>The Global Catalogue of Microorganisms (GCM) 10K type strain sequencing project: providing services to taxonomists for standard genome sequencing and annotation.</title>
        <authorList>
            <consortium name="The Broad Institute Genomics Platform"/>
            <consortium name="The Broad Institute Genome Sequencing Center for Infectious Disease"/>
            <person name="Wu L."/>
            <person name="Ma J."/>
        </authorList>
    </citation>
    <scope>NUCLEOTIDE SEQUENCE [LARGE SCALE GENOMIC DNA]</scope>
    <source>
        <strain evidence="8">JCM 17111</strain>
    </source>
</reference>
<dbReference type="Pfam" id="PF04542">
    <property type="entry name" value="Sigma70_r2"/>
    <property type="match status" value="1"/>
</dbReference>
<accession>A0ABP6Y5P8</accession>
<keyword evidence="3" id="KW-0731">Sigma factor</keyword>
<dbReference type="SUPFAM" id="SSF88946">
    <property type="entry name" value="Sigma2 domain of RNA polymerase sigma factors"/>
    <property type="match status" value="1"/>
</dbReference>
<evidence type="ECO:0000259" key="6">
    <source>
        <dbReference type="Pfam" id="PF08281"/>
    </source>
</evidence>
<sequence length="200" mass="23412">MEAVFKNDTVLIKALKQGEEKAYNFLINNYQQKLHTYAYGLTKDFDLAEDVVQNIFIYLWKNRLSLKDNFSIKNYLYRAIYNECIDYYRKKKAVTALEKKYIDALNYIVEEENESSMEKLIYLVKREIENLPPKCKQTFLLSKQDGLTNIEIAEYLNVSIKSVEAHITKAFSILRKTVGDKMDGVLFILFGIDKNKITSN</sequence>
<evidence type="ECO:0000313" key="7">
    <source>
        <dbReference type="EMBL" id="GAA3575770.1"/>
    </source>
</evidence>
<dbReference type="InterPro" id="IPR039425">
    <property type="entry name" value="RNA_pol_sigma-70-like"/>
</dbReference>
<dbReference type="InterPro" id="IPR013249">
    <property type="entry name" value="RNA_pol_sigma70_r4_t2"/>
</dbReference>
<dbReference type="PANTHER" id="PTHR43133:SF46">
    <property type="entry name" value="RNA POLYMERASE SIGMA-70 FACTOR ECF SUBFAMILY"/>
    <property type="match status" value="1"/>
</dbReference>
<evidence type="ECO:0000256" key="2">
    <source>
        <dbReference type="ARBA" id="ARBA00023015"/>
    </source>
</evidence>
<keyword evidence="8" id="KW-1185">Reference proteome</keyword>
<comment type="caution">
    <text evidence="7">The sequence shown here is derived from an EMBL/GenBank/DDBJ whole genome shotgun (WGS) entry which is preliminary data.</text>
</comment>
<organism evidence="7 8">
    <name type="scientific">Snuella lapsa</name>
    <dbReference type="NCBI Taxonomy" id="870481"/>
    <lineage>
        <taxon>Bacteria</taxon>
        <taxon>Pseudomonadati</taxon>
        <taxon>Bacteroidota</taxon>
        <taxon>Flavobacteriia</taxon>
        <taxon>Flavobacteriales</taxon>
        <taxon>Flavobacteriaceae</taxon>
        <taxon>Snuella</taxon>
    </lineage>
</organism>
<dbReference type="InterPro" id="IPR013325">
    <property type="entry name" value="RNA_pol_sigma_r2"/>
</dbReference>
<dbReference type="InterPro" id="IPR014284">
    <property type="entry name" value="RNA_pol_sigma-70_dom"/>
</dbReference>